<keyword evidence="3" id="KW-1185">Reference proteome</keyword>
<accession>A0A1H7HJS1</accession>
<evidence type="ECO:0000313" key="2">
    <source>
        <dbReference type="EMBL" id="SEK49190.1"/>
    </source>
</evidence>
<dbReference type="InterPro" id="IPR026928">
    <property type="entry name" value="FAX/IsoI-like"/>
</dbReference>
<dbReference type="AlphaFoldDB" id="A0A1H7HJS1"/>
<dbReference type="InterPro" id="IPR050931">
    <property type="entry name" value="Mito_Protein_Transport_Metaxin"/>
</dbReference>
<dbReference type="Pfam" id="PF17172">
    <property type="entry name" value="GST_N_4"/>
    <property type="match status" value="1"/>
</dbReference>
<dbReference type="InterPro" id="IPR040079">
    <property type="entry name" value="Glutathione_S-Trfase"/>
</dbReference>
<dbReference type="STRING" id="1036779.SAMN04515666_101650"/>
<dbReference type="SFLD" id="SFLDG01200">
    <property type="entry name" value="SUF1.1"/>
    <property type="match status" value="1"/>
</dbReference>
<dbReference type="SUPFAM" id="SSF52833">
    <property type="entry name" value="Thioredoxin-like"/>
    <property type="match status" value="1"/>
</dbReference>
<reference evidence="3" key="1">
    <citation type="submission" date="2016-10" db="EMBL/GenBank/DDBJ databases">
        <authorList>
            <person name="Varghese N."/>
            <person name="Submissions S."/>
        </authorList>
    </citation>
    <scope>NUCLEOTIDE SEQUENCE [LARGE SCALE GENOMIC DNA]</scope>
    <source>
        <strain evidence="3">LMG 26383,CCUG 61248,R- 45681</strain>
    </source>
</reference>
<dbReference type="InterPro" id="IPR004045">
    <property type="entry name" value="Glutathione_S-Trfase_N"/>
</dbReference>
<dbReference type="PROSITE" id="PS50404">
    <property type="entry name" value="GST_NTER"/>
    <property type="match status" value="1"/>
</dbReference>
<evidence type="ECO:0000313" key="3">
    <source>
        <dbReference type="Proteomes" id="UP000199664"/>
    </source>
</evidence>
<dbReference type="GO" id="GO:0016740">
    <property type="term" value="F:transferase activity"/>
    <property type="evidence" value="ECO:0007669"/>
    <property type="project" value="UniProtKB-KW"/>
</dbReference>
<organism evidence="2 3">
    <name type="scientific">Bosea lupini</name>
    <dbReference type="NCBI Taxonomy" id="1036779"/>
    <lineage>
        <taxon>Bacteria</taxon>
        <taxon>Pseudomonadati</taxon>
        <taxon>Pseudomonadota</taxon>
        <taxon>Alphaproteobacteria</taxon>
        <taxon>Hyphomicrobiales</taxon>
        <taxon>Boseaceae</taxon>
        <taxon>Bosea</taxon>
    </lineage>
</organism>
<sequence length="247" mass="27481">MLHTECIGWGGNMLELHVFGPAFGQPDPSPFCMKGIILMEMSGLPYRRVRGNLQKAPKGKLPVLRDGDKTIPDTTFIRMYLERNYGVDFDKGLSAEQRGTAWAVEKMLEDQVYWLVVQERWTNPANFDRGPRRFFDAVPAPLRPLVIAMIKRRISRNLHGHGIGRHSDAERLELGRRALGALAGILGGKPYLTGPDPSGADATVGAFMIAGLCDVFDSPIRSALQEHANLVAYAGRMRSRYFKEEAA</sequence>
<dbReference type="Proteomes" id="UP000199664">
    <property type="component" value="Unassembled WGS sequence"/>
</dbReference>
<feature type="domain" description="GST N-terminal" evidence="1">
    <location>
        <begin position="19"/>
        <end position="89"/>
    </location>
</feature>
<dbReference type="PANTHER" id="PTHR12289:SF41">
    <property type="entry name" value="FAILED AXON CONNECTIONS-RELATED"/>
    <property type="match status" value="1"/>
</dbReference>
<evidence type="ECO:0000259" key="1">
    <source>
        <dbReference type="PROSITE" id="PS50404"/>
    </source>
</evidence>
<dbReference type="CDD" id="cd03193">
    <property type="entry name" value="GST_C_Metaxin"/>
    <property type="match status" value="1"/>
</dbReference>
<dbReference type="InterPro" id="IPR036282">
    <property type="entry name" value="Glutathione-S-Trfase_C_sf"/>
</dbReference>
<proteinExistence type="predicted"/>
<dbReference type="Pfam" id="PF17171">
    <property type="entry name" value="GST_C_6"/>
    <property type="match status" value="1"/>
</dbReference>
<dbReference type="Gene3D" id="1.20.1050.130">
    <property type="match status" value="1"/>
</dbReference>
<dbReference type="SFLD" id="SFLDG01180">
    <property type="entry name" value="SUF1"/>
    <property type="match status" value="1"/>
</dbReference>
<dbReference type="SFLD" id="SFLDS00019">
    <property type="entry name" value="Glutathione_Transferase_(cytos"/>
    <property type="match status" value="1"/>
</dbReference>
<dbReference type="EMBL" id="FOAN01000001">
    <property type="protein sequence ID" value="SEK49190.1"/>
    <property type="molecule type" value="Genomic_DNA"/>
</dbReference>
<protein>
    <submittedName>
        <fullName evidence="2">Glutathione S-transferase</fullName>
    </submittedName>
</protein>
<dbReference type="PANTHER" id="PTHR12289">
    <property type="entry name" value="METAXIN RELATED"/>
    <property type="match status" value="1"/>
</dbReference>
<keyword evidence="2" id="KW-0808">Transferase</keyword>
<dbReference type="InterPro" id="IPR033468">
    <property type="entry name" value="Metaxin_GST"/>
</dbReference>
<dbReference type="SUPFAM" id="SSF47616">
    <property type="entry name" value="GST C-terminal domain-like"/>
    <property type="match status" value="1"/>
</dbReference>
<gene>
    <name evidence="2" type="ORF">SAMN04515666_101650</name>
</gene>
<dbReference type="InterPro" id="IPR012336">
    <property type="entry name" value="Thioredoxin-like_fold"/>
</dbReference>
<dbReference type="InterPro" id="IPR036249">
    <property type="entry name" value="Thioredoxin-like_sf"/>
</dbReference>
<name>A0A1H7HJS1_9HYPH</name>